<dbReference type="AlphaFoldDB" id="A0A6J7QG39"/>
<accession>A0A6J7QG39</accession>
<evidence type="ECO:0000259" key="1">
    <source>
        <dbReference type="Pfam" id="PF11838"/>
    </source>
</evidence>
<name>A0A6J7QG39_9ZZZZ</name>
<reference evidence="2" key="1">
    <citation type="submission" date="2020-05" db="EMBL/GenBank/DDBJ databases">
        <authorList>
            <person name="Chiriac C."/>
            <person name="Salcher M."/>
            <person name="Ghai R."/>
            <person name="Kavagutti S V."/>
        </authorList>
    </citation>
    <scope>NUCLEOTIDE SEQUENCE</scope>
</reference>
<organism evidence="2">
    <name type="scientific">freshwater metagenome</name>
    <dbReference type="NCBI Taxonomy" id="449393"/>
    <lineage>
        <taxon>unclassified sequences</taxon>
        <taxon>metagenomes</taxon>
        <taxon>ecological metagenomes</taxon>
    </lineage>
</organism>
<protein>
    <submittedName>
        <fullName evidence="2">Unannotated protein</fullName>
    </submittedName>
</protein>
<dbReference type="Pfam" id="PF11838">
    <property type="entry name" value="ERAP1_C"/>
    <property type="match status" value="1"/>
</dbReference>
<gene>
    <name evidence="2" type="ORF">UFOPK4074_00759</name>
</gene>
<evidence type="ECO:0000313" key="2">
    <source>
        <dbReference type="EMBL" id="CAB5013332.1"/>
    </source>
</evidence>
<dbReference type="EMBL" id="CAFBPG010000062">
    <property type="protein sequence ID" value="CAB5013332.1"/>
    <property type="molecule type" value="Genomic_DNA"/>
</dbReference>
<sequence>MQTAGVNTLRAHIETSGDSYASISVLQEVPRMPEGSKELRPHRMAVGLYDLKEGALVRRKSIEADIAGAKTAIAQLAGEKIADLVLLNDHDLSYGKIRFDERSITTLQNHLGDIQDPLSRALCWSATWDMLRDGELSASDYVPMVIKALTGESDVAIVSMTLIQLETAVELFASESNRIRLRRVVADGVEGLFNTSAPGSDLQLQYARAFASRAVTTEQTDRVRGALNGEVKGLTIDADLRWHFLNTLVERGLATVADIDAELVIDNTANGQRYASFARAALPDATVKSKSFDSVIKDDLSNHIQLSTIQGIQRPTQRDLLAPFVSRYFDIVREVWDSQSHEIAKNVAAGLYPTYITTQHTLELTQNWLTGVGADAPSGLRRVMAENRDAMARALNAQACDAR</sequence>
<dbReference type="InterPro" id="IPR024571">
    <property type="entry name" value="ERAP1-like_C_dom"/>
</dbReference>
<proteinExistence type="predicted"/>
<feature type="domain" description="ERAP1-like C-terminal" evidence="1">
    <location>
        <begin position="84"/>
        <end position="392"/>
    </location>
</feature>